<keyword evidence="4" id="KW-0479">Metal-binding</keyword>
<gene>
    <name evidence="8" type="ORF">EV210_10976</name>
</gene>
<dbReference type="GO" id="GO:0003824">
    <property type="term" value="F:catalytic activity"/>
    <property type="evidence" value="ECO:0007669"/>
    <property type="project" value="InterPro"/>
</dbReference>
<keyword evidence="9" id="KW-1185">Reference proteome</keyword>
<accession>A0A4R1PVF1</accession>
<evidence type="ECO:0000259" key="7">
    <source>
        <dbReference type="PROSITE" id="PS51918"/>
    </source>
</evidence>
<evidence type="ECO:0000256" key="2">
    <source>
        <dbReference type="ARBA" id="ARBA00022485"/>
    </source>
</evidence>
<dbReference type="InterPro" id="IPR007197">
    <property type="entry name" value="rSAM"/>
</dbReference>
<evidence type="ECO:0000256" key="1">
    <source>
        <dbReference type="ARBA" id="ARBA00001966"/>
    </source>
</evidence>
<dbReference type="GO" id="GO:0051536">
    <property type="term" value="F:iron-sulfur cluster binding"/>
    <property type="evidence" value="ECO:0007669"/>
    <property type="project" value="UniProtKB-KW"/>
</dbReference>
<dbReference type="SFLD" id="SFLDG01387">
    <property type="entry name" value="BtrN-like_SPASM_domain_contain"/>
    <property type="match status" value="1"/>
</dbReference>
<dbReference type="RefSeq" id="WP_165898908.1">
    <property type="nucleotide sequence ID" value="NZ_SLUI01000009.1"/>
</dbReference>
<dbReference type="CDD" id="cd01335">
    <property type="entry name" value="Radical_SAM"/>
    <property type="match status" value="1"/>
</dbReference>
<dbReference type="SUPFAM" id="SSF102114">
    <property type="entry name" value="Radical SAM enzymes"/>
    <property type="match status" value="1"/>
</dbReference>
<evidence type="ECO:0000256" key="3">
    <source>
        <dbReference type="ARBA" id="ARBA00022691"/>
    </source>
</evidence>
<keyword evidence="3" id="KW-0949">S-adenosyl-L-methionine</keyword>
<dbReference type="PANTHER" id="PTHR11228">
    <property type="entry name" value="RADICAL SAM DOMAIN PROTEIN"/>
    <property type="match status" value="1"/>
</dbReference>
<dbReference type="SFLD" id="SFLDG01067">
    <property type="entry name" value="SPASM/twitch_domain_containing"/>
    <property type="match status" value="1"/>
</dbReference>
<dbReference type="InterPro" id="IPR058240">
    <property type="entry name" value="rSAM_sf"/>
</dbReference>
<evidence type="ECO:0000313" key="9">
    <source>
        <dbReference type="Proteomes" id="UP000295063"/>
    </source>
</evidence>
<dbReference type="PROSITE" id="PS51918">
    <property type="entry name" value="RADICAL_SAM"/>
    <property type="match status" value="1"/>
</dbReference>
<keyword evidence="6" id="KW-0411">Iron-sulfur</keyword>
<organism evidence="8 9">
    <name type="scientific">Anaerospora hongkongensis</name>
    <dbReference type="NCBI Taxonomy" id="244830"/>
    <lineage>
        <taxon>Bacteria</taxon>
        <taxon>Bacillati</taxon>
        <taxon>Bacillota</taxon>
        <taxon>Negativicutes</taxon>
        <taxon>Selenomonadales</taxon>
        <taxon>Sporomusaceae</taxon>
        <taxon>Anaerospora</taxon>
    </lineage>
</organism>
<dbReference type="AlphaFoldDB" id="A0A4R1PVF1"/>
<dbReference type="InterPro" id="IPR013785">
    <property type="entry name" value="Aldolase_TIM"/>
</dbReference>
<dbReference type="InterPro" id="IPR034391">
    <property type="entry name" value="AdoMet-like_SPASM_containing"/>
</dbReference>
<dbReference type="Pfam" id="PF13186">
    <property type="entry name" value="SPASM"/>
    <property type="match status" value="1"/>
</dbReference>
<comment type="cofactor">
    <cofactor evidence="1">
        <name>[4Fe-4S] cluster</name>
        <dbReference type="ChEBI" id="CHEBI:49883"/>
    </cofactor>
</comment>
<dbReference type="InterPro" id="IPR050377">
    <property type="entry name" value="Radical_SAM_PqqE_MftC-like"/>
</dbReference>
<evidence type="ECO:0000256" key="6">
    <source>
        <dbReference type="ARBA" id="ARBA00023014"/>
    </source>
</evidence>
<sequence>MAICGIKGETKRIQLEDHIPLKTPLKVLLEASSICNFRCSFCPHGNGEAAKLMPQGIMPVSLAQKCIDDLAAFPDKVKTLAFVSFGEPLVNKNLEEIIQYAREKEVSEKLEITTNASLLTRERSEKLLDAGITLINISIYGLNTQQYKEFSDVSIDFERLVQNIEYLYSLCQNTQVVVKISDAVCNSATEREEFYRIFSPICHKMCIEHAVPLWYELHGSAEDGSRDIYGNPACNKEICPLPFFTMSINSNGVISPCCNDWQNRLVMGDASHQSLLSIWNGKEYLALRKKLLAYGNKGGAPCCNCRYHELVAMDNIDPFREVLLKRLEEKHAL</sequence>
<dbReference type="GO" id="GO:0046872">
    <property type="term" value="F:metal ion binding"/>
    <property type="evidence" value="ECO:0007669"/>
    <property type="project" value="UniProtKB-KW"/>
</dbReference>
<keyword evidence="2" id="KW-0004">4Fe-4S</keyword>
<dbReference type="PANTHER" id="PTHR11228:SF7">
    <property type="entry name" value="PQQA PEPTIDE CYCLASE"/>
    <property type="match status" value="1"/>
</dbReference>
<proteinExistence type="predicted"/>
<dbReference type="EMBL" id="SLUI01000009">
    <property type="protein sequence ID" value="TCL36127.1"/>
    <property type="molecule type" value="Genomic_DNA"/>
</dbReference>
<name>A0A4R1PVF1_9FIRM</name>
<dbReference type="InterPro" id="IPR023885">
    <property type="entry name" value="4Fe4S-binding_SPASM_dom"/>
</dbReference>
<evidence type="ECO:0000256" key="5">
    <source>
        <dbReference type="ARBA" id="ARBA00023004"/>
    </source>
</evidence>
<feature type="domain" description="Radical SAM core" evidence="7">
    <location>
        <begin position="21"/>
        <end position="249"/>
    </location>
</feature>
<comment type="caution">
    <text evidence="8">The sequence shown here is derived from an EMBL/GenBank/DDBJ whole genome shotgun (WGS) entry which is preliminary data.</text>
</comment>
<dbReference type="SFLD" id="SFLDS00029">
    <property type="entry name" value="Radical_SAM"/>
    <property type="match status" value="1"/>
</dbReference>
<dbReference type="Gene3D" id="3.20.20.70">
    <property type="entry name" value="Aldolase class I"/>
    <property type="match status" value="1"/>
</dbReference>
<dbReference type="Proteomes" id="UP000295063">
    <property type="component" value="Unassembled WGS sequence"/>
</dbReference>
<evidence type="ECO:0000256" key="4">
    <source>
        <dbReference type="ARBA" id="ARBA00022723"/>
    </source>
</evidence>
<reference evidence="8 9" key="1">
    <citation type="submission" date="2019-03" db="EMBL/GenBank/DDBJ databases">
        <title>Genomic Encyclopedia of Type Strains, Phase IV (KMG-IV): sequencing the most valuable type-strain genomes for metagenomic binning, comparative biology and taxonomic classification.</title>
        <authorList>
            <person name="Goeker M."/>
        </authorList>
    </citation>
    <scope>NUCLEOTIDE SEQUENCE [LARGE SCALE GENOMIC DNA]</scope>
    <source>
        <strain evidence="8 9">DSM 15969</strain>
    </source>
</reference>
<evidence type="ECO:0000313" key="8">
    <source>
        <dbReference type="EMBL" id="TCL36127.1"/>
    </source>
</evidence>
<dbReference type="Pfam" id="PF04055">
    <property type="entry name" value="Radical_SAM"/>
    <property type="match status" value="1"/>
</dbReference>
<protein>
    <submittedName>
        <fullName evidence="8">MoaA/NifB/PqqE/SkfB family radical SAM enzyme</fullName>
    </submittedName>
</protein>
<keyword evidence="5" id="KW-0408">Iron</keyword>